<evidence type="ECO:0000256" key="3">
    <source>
        <dbReference type="ARBA" id="ARBA00022723"/>
    </source>
</evidence>
<gene>
    <name evidence="5" type="ORF">FC24_GL000289</name>
</gene>
<organism evidence="5 6">
    <name type="scientific">Loigolactobacillus rennini DSM 20253</name>
    <dbReference type="NCBI Taxonomy" id="1423796"/>
    <lineage>
        <taxon>Bacteria</taxon>
        <taxon>Bacillati</taxon>
        <taxon>Bacillota</taxon>
        <taxon>Bacilli</taxon>
        <taxon>Lactobacillales</taxon>
        <taxon>Lactobacillaceae</taxon>
        <taxon>Loigolactobacillus</taxon>
    </lineage>
</organism>
<dbReference type="Pfam" id="PF01297">
    <property type="entry name" value="ZnuA"/>
    <property type="match status" value="1"/>
</dbReference>
<proteinExistence type="predicted"/>
<keyword evidence="6" id="KW-1185">Reference proteome</keyword>
<dbReference type="RefSeq" id="WP_057873212.1">
    <property type="nucleotide sequence ID" value="NZ_AYYI01000014.1"/>
</dbReference>
<comment type="subcellular location">
    <subcellularLocation>
        <location evidence="1">Cell envelope</location>
    </subcellularLocation>
</comment>
<evidence type="ECO:0000256" key="1">
    <source>
        <dbReference type="ARBA" id="ARBA00004196"/>
    </source>
</evidence>
<keyword evidence="3" id="KW-0479">Metal-binding</keyword>
<evidence type="ECO:0000313" key="6">
    <source>
        <dbReference type="Proteomes" id="UP000051638"/>
    </source>
</evidence>
<dbReference type="PROSITE" id="PS51257">
    <property type="entry name" value="PROKAR_LIPOPROTEIN"/>
    <property type="match status" value="1"/>
</dbReference>
<evidence type="ECO:0000256" key="2">
    <source>
        <dbReference type="ARBA" id="ARBA00022448"/>
    </source>
</evidence>
<dbReference type="Proteomes" id="UP000051638">
    <property type="component" value="Unassembled WGS sequence"/>
</dbReference>
<dbReference type="Gene3D" id="3.40.50.1980">
    <property type="entry name" value="Nitrogenase molybdenum iron protein domain"/>
    <property type="match status" value="2"/>
</dbReference>
<evidence type="ECO:0000256" key="4">
    <source>
        <dbReference type="ARBA" id="ARBA00022729"/>
    </source>
</evidence>
<dbReference type="GO" id="GO:0030001">
    <property type="term" value="P:metal ion transport"/>
    <property type="evidence" value="ECO:0007669"/>
    <property type="project" value="InterPro"/>
</dbReference>
<name>A0A0R2D711_9LACO</name>
<dbReference type="STRING" id="1423796.FC24_GL000289"/>
<accession>A0A0R2D711</accession>
<dbReference type="OrthoDB" id="9810636at2"/>
<dbReference type="GO" id="GO:0030313">
    <property type="term" value="C:cell envelope"/>
    <property type="evidence" value="ECO:0007669"/>
    <property type="project" value="UniProtKB-SubCell"/>
</dbReference>
<protein>
    <submittedName>
        <fullName evidence="5">ABC transporter substrate-binding protein</fullName>
    </submittedName>
</protein>
<dbReference type="InterPro" id="IPR006127">
    <property type="entry name" value="ZnuA-like"/>
</dbReference>
<dbReference type="PANTHER" id="PTHR42953:SF1">
    <property type="entry name" value="METAL-BINDING PROTEIN HI_0362-RELATED"/>
    <property type="match status" value="1"/>
</dbReference>
<dbReference type="AlphaFoldDB" id="A0A0R2D711"/>
<dbReference type="SUPFAM" id="SSF53807">
    <property type="entry name" value="Helical backbone' metal receptor"/>
    <property type="match status" value="1"/>
</dbReference>
<dbReference type="PANTHER" id="PTHR42953">
    <property type="entry name" value="HIGH-AFFINITY ZINC UPTAKE SYSTEM PROTEIN ZNUA-RELATED"/>
    <property type="match status" value="1"/>
</dbReference>
<sequence length="305" mass="34623">MTKITLPKQHRFLTLLMCFTLLLLILSGCAQKTTTKHQGITVVSSLNFYGETAKAVLGDHGTVHTIVTNPNTNPHDFEPTTKTARTVAQADLVLMNGLGYDDWMQKLVEANDNQVATLNVGKDIWHKKAGSNEHLWYQQQTMPKLARRLAKIFGQQDPKHKTAYQRNAKKYIRSLKPLKVKQAQLKQHSHHQMVAVSEPVFNYALAALGYRISNAQFAQAIEEGTDPSPAQIKALQTDIKQRRIAFFVENKQSSDQVVKNLVQLAKRHQVPVLKVTETLPQGLNYQQWMLQQYQQLAKIQQKQAH</sequence>
<keyword evidence="2" id="KW-0813">Transport</keyword>
<dbReference type="GO" id="GO:0046872">
    <property type="term" value="F:metal ion binding"/>
    <property type="evidence" value="ECO:0007669"/>
    <property type="project" value="UniProtKB-KW"/>
</dbReference>
<keyword evidence="4" id="KW-0732">Signal</keyword>
<comment type="caution">
    <text evidence="5">The sequence shown here is derived from an EMBL/GenBank/DDBJ whole genome shotgun (WGS) entry which is preliminary data.</text>
</comment>
<dbReference type="PATRIC" id="fig|1423796.3.peg.300"/>
<dbReference type="EMBL" id="AYYI01000014">
    <property type="protein sequence ID" value="KRM99429.1"/>
    <property type="molecule type" value="Genomic_DNA"/>
</dbReference>
<reference evidence="5 6" key="1">
    <citation type="journal article" date="2015" name="Genome Announc.">
        <title>Expanding the biotechnology potential of lactobacilli through comparative genomics of 213 strains and associated genera.</title>
        <authorList>
            <person name="Sun Z."/>
            <person name="Harris H.M."/>
            <person name="McCann A."/>
            <person name="Guo C."/>
            <person name="Argimon S."/>
            <person name="Zhang W."/>
            <person name="Yang X."/>
            <person name="Jeffery I.B."/>
            <person name="Cooney J.C."/>
            <person name="Kagawa T.F."/>
            <person name="Liu W."/>
            <person name="Song Y."/>
            <person name="Salvetti E."/>
            <person name="Wrobel A."/>
            <person name="Rasinkangas P."/>
            <person name="Parkhill J."/>
            <person name="Rea M.C."/>
            <person name="O'Sullivan O."/>
            <person name="Ritari J."/>
            <person name="Douillard F.P."/>
            <person name="Paul Ross R."/>
            <person name="Yang R."/>
            <person name="Briner A.E."/>
            <person name="Felis G.E."/>
            <person name="de Vos W.M."/>
            <person name="Barrangou R."/>
            <person name="Klaenhammer T.R."/>
            <person name="Caufield P.W."/>
            <person name="Cui Y."/>
            <person name="Zhang H."/>
            <person name="O'Toole P.W."/>
        </authorList>
    </citation>
    <scope>NUCLEOTIDE SEQUENCE [LARGE SCALE GENOMIC DNA]</scope>
    <source>
        <strain evidence="5 6">DSM 20253</strain>
    </source>
</reference>
<evidence type="ECO:0000313" key="5">
    <source>
        <dbReference type="EMBL" id="KRM99429.1"/>
    </source>
</evidence>
<dbReference type="InterPro" id="IPR050492">
    <property type="entry name" value="Bact_metal-bind_prot9"/>
</dbReference>